<feature type="signal peptide" evidence="1">
    <location>
        <begin position="1"/>
        <end position="19"/>
    </location>
</feature>
<keyword evidence="1" id="KW-0732">Signal</keyword>
<evidence type="ECO:0000313" key="3">
    <source>
        <dbReference type="Proteomes" id="UP000298327"/>
    </source>
</evidence>
<name>A0A4Y9Y542_9AGAM</name>
<dbReference type="EMBL" id="SEOQ01000748">
    <property type="protein sequence ID" value="TFY57475.1"/>
    <property type="molecule type" value="Genomic_DNA"/>
</dbReference>
<accession>A0A4Y9Y542</accession>
<protein>
    <submittedName>
        <fullName evidence="2">Uncharacterized protein</fullName>
    </submittedName>
</protein>
<dbReference type="AlphaFoldDB" id="A0A4Y9Y542"/>
<keyword evidence="3" id="KW-1185">Reference proteome</keyword>
<organism evidence="2 3">
    <name type="scientific">Dentipellis fragilis</name>
    <dbReference type="NCBI Taxonomy" id="205917"/>
    <lineage>
        <taxon>Eukaryota</taxon>
        <taxon>Fungi</taxon>
        <taxon>Dikarya</taxon>
        <taxon>Basidiomycota</taxon>
        <taxon>Agaricomycotina</taxon>
        <taxon>Agaricomycetes</taxon>
        <taxon>Russulales</taxon>
        <taxon>Hericiaceae</taxon>
        <taxon>Dentipellis</taxon>
    </lineage>
</organism>
<dbReference type="Proteomes" id="UP000298327">
    <property type="component" value="Unassembled WGS sequence"/>
</dbReference>
<feature type="chain" id="PRO_5021187197" evidence="1">
    <location>
        <begin position="20"/>
        <end position="191"/>
    </location>
</feature>
<proteinExistence type="predicted"/>
<dbReference type="OrthoDB" id="3226519at2759"/>
<gene>
    <name evidence="2" type="ORF">EVG20_g8533</name>
</gene>
<sequence length="191" mass="21045">MQFFTLITAALTLVAGAAAEITCENRKTLSSSQIGQDKNVQLQHVHCSNAIKPTGEDIQLRDVEFLGKRQTNVCGATCNTNCFTPSGNGPNPYDCQVIQDALLYDSQNVGPLFTMDPAANTSLIVMQYASCETFIVNQTNRTLEYCRSDWASLTEYIAFNCQSTQNAHGGNCVASDQQWFVQYVFSSLLRT</sequence>
<reference evidence="2 3" key="1">
    <citation type="submission" date="2019-02" db="EMBL/GenBank/DDBJ databases">
        <title>Genome sequencing of the rare red list fungi Dentipellis fragilis.</title>
        <authorList>
            <person name="Buettner E."/>
            <person name="Kellner H."/>
        </authorList>
    </citation>
    <scope>NUCLEOTIDE SEQUENCE [LARGE SCALE GENOMIC DNA]</scope>
    <source>
        <strain evidence="2 3">DSM 105465</strain>
    </source>
</reference>
<evidence type="ECO:0000256" key="1">
    <source>
        <dbReference type="SAM" id="SignalP"/>
    </source>
</evidence>
<evidence type="ECO:0000313" key="2">
    <source>
        <dbReference type="EMBL" id="TFY57475.1"/>
    </source>
</evidence>
<comment type="caution">
    <text evidence="2">The sequence shown here is derived from an EMBL/GenBank/DDBJ whole genome shotgun (WGS) entry which is preliminary data.</text>
</comment>